<proteinExistence type="inferred from homology"/>
<evidence type="ECO:0000313" key="5">
    <source>
        <dbReference type="Proteomes" id="UP000577386"/>
    </source>
</evidence>
<evidence type="ECO:0000256" key="1">
    <source>
        <dbReference type="ARBA" id="ARBA00007120"/>
    </source>
</evidence>
<keyword evidence="3" id="KW-0732">Signal</keyword>
<dbReference type="GeneID" id="93977202"/>
<evidence type="ECO:0000256" key="2">
    <source>
        <dbReference type="SAM" id="MobiDB-lite"/>
    </source>
</evidence>
<comment type="similarity">
    <text evidence="1">Belongs to the UPF0098 family.</text>
</comment>
<dbReference type="InterPro" id="IPR008914">
    <property type="entry name" value="PEBP"/>
</dbReference>
<dbReference type="PANTHER" id="PTHR30289:SF1">
    <property type="entry name" value="PEBP (PHOSPHATIDYLETHANOLAMINE-BINDING PROTEIN) FAMILY PROTEIN"/>
    <property type="match status" value="1"/>
</dbReference>
<evidence type="ECO:0000313" key="4">
    <source>
        <dbReference type="EMBL" id="MBA9056741.1"/>
    </source>
</evidence>
<dbReference type="CDD" id="cd00865">
    <property type="entry name" value="PEBP_bact_arch"/>
    <property type="match status" value="1"/>
</dbReference>
<dbReference type="NCBIfam" id="TIGR00481">
    <property type="entry name" value="YbhB/YbcL family Raf kinase inhibitor-like protein"/>
    <property type="match status" value="1"/>
</dbReference>
<dbReference type="AlphaFoldDB" id="A0A7W3NTZ8"/>
<dbReference type="PANTHER" id="PTHR30289">
    <property type="entry name" value="UNCHARACTERIZED PROTEIN YBCL-RELATED"/>
    <property type="match status" value="1"/>
</dbReference>
<feature type="compositionally biased region" description="Low complexity" evidence="2">
    <location>
        <begin position="25"/>
        <end position="41"/>
    </location>
</feature>
<dbReference type="PROSITE" id="PS51257">
    <property type="entry name" value="PROKAR_LIPOPROTEIN"/>
    <property type="match status" value="1"/>
</dbReference>
<accession>A0A7W3NTZ8</accession>
<dbReference type="EMBL" id="JACJIJ010000002">
    <property type="protein sequence ID" value="MBA9056741.1"/>
    <property type="molecule type" value="Genomic_DNA"/>
</dbReference>
<protein>
    <submittedName>
        <fullName evidence="4">Raf kinase inhibitor-like YbhB/YbcL family protein</fullName>
    </submittedName>
</protein>
<gene>
    <name evidence="4" type="ORF">HDA42_005919</name>
</gene>
<feature type="region of interest" description="Disordered" evidence="2">
    <location>
        <begin position="22"/>
        <end position="41"/>
    </location>
</feature>
<keyword evidence="5" id="KW-1185">Reference proteome</keyword>
<reference evidence="4 5" key="1">
    <citation type="submission" date="2020-08" db="EMBL/GenBank/DDBJ databases">
        <title>Sequencing the genomes of 1000 actinobacteria strains.</title>
        <authorList>
            <person name="Klenk H.-P."/>
        </authorList>
    </citation>
    <scope>NUCLEOTIDE SEQUENCE [LARGE SCALE GENOMIC DNA]</scope>
    <source>
        <strain evidence="4 5">DSM 41827</strain>
    </source>
</reference>
<dbReference type="SUPFAM" id="SSF49777">
    <property type="entry name" value="PEBP-like"/>
    <property type="match status" value="1"/>
</dbReference>
<evidence type="ECO:0000256" key="3">
    <source>
        <dbReference type="SAM" id="SignalP"/>
    </source>
</evidence>
<feature type="region of interest" description="Disordered" evidence="2">
    <location>
        <begin position="158"/>
        <end position="199"/>
    </location>
</feature>
<feature type="chain" id="PRO_5039620329" evidence="3">
    <location>
        <begin position="20"/>
        <end position="199"/>
    </location>
</feature>
<dbReference type="Proteomes" id="UP000577386">
    <property type="component" value="Unassembled WGS sequence"/>
</dbReference>
<sequence>MRKSLVMAAVVLIAATGCGGGTGDTTGAASPTDKADTTAPAAHHLTVTSPAYRDGGTVPRRFTCDGADISPPIDLAGVPAGTRSLAVTVRDLDAPGGTFTHWLIRDIAATTRRLSAGAHPRGAVESRNSFGRTGYSGPCPPHGDRPHRYVLTVYATDRRPLLSPGTSPGASPDTSPDDLRRALSGHTLATGTLTGRYGH</sequence>
<dbReference type="RefSeq" id="WP_220512754.1">
    <property type="nucleotide sequence ID" value="NZ_BAAAHW010000001.1"/>
</dbReference>
<name>A0A7W3NTZ8_STRMR</name>
<comment type="caution">
    <text evidence="4">The sequence shown here is derived from an EMBL/GenBank/DDBJ whole genome shotgun (WGS) entry which is preliminary data.</text>
</comment>
<organism evidence="4 5">
    <name type="scientific">Streptomyces murinus</name>
    <dbReference type="NCBI Taxonomy" id="33900"/>
    <lineage>
        <taxon>Bacteria</taxon>
        <taxon>Bacillati</taxon>
        <taxon>Actinomycetota</taxon>
        <taxon>Actinomycetes</taxon>
        <taxon>Kitasatosporales</taxon>
        <taxon>Streptomycetaceae</taxon>
        <taxon>Streptomyces</taxon>
    </lineage>
</organism>
<dbReference type="InterPro" id="IPR036610">
    <property type="entry name" value="PEBP-like_sf"/>
</dbReference>
<feature type="signal peptide" evidence="3">
    <location>
        <begin position="1"/>
        <end position="19"/>
    </location>
</feature>
<dbReference type="Gene3D" id="3.90.280.10">
    <property type="entry name" value="PEBP-like"/>
    <property type="match status" value="1"/>
</dbReference>
<feature type="region of interest" description="Disordered" evidence="2">
    <location>
        <begin position="118"/>
        <end position="143"/>
    </location>
</feature>
<dbReference type="Pfam" id="PF01161">
    <property type="entry name" value="PBP"/>
    <property type="match status" value="1"/>
</dbReference>
<feature type="compositionally biased region" description="Polar residues" evidence="2">
    <location>
        <begin position="164"/>
        <end position="174"/>
    </location>
</feature>
<dbReference type="InterPro" id="IPR005247">
    <property type="entry name" value="YbhB_YbcL/LppC-like"/>
</dbReference>